<keyword evidence="2" id="KW-0732">Signal</keyword>
<feature type="signal peptide" evidence="2">
    <location>
        <begin position="1"/>
        <end position="21"/>
    </location>
</feature>
<accession>A0A4Z2F3A3</accession>
<evidence type="ECO:0000256" key="1">
    <source>
        <dbReference type="SAM" id="MobiDB-lite"/>
    </source>
</evidence>
<name>A0A4Z2F3A3_9TELE</name>
<sequence length="366" mass="40337">MLNVSLMSVAVSAPLTSCLLASSTSGRPRSSSLCSVSSSSLRASSRRSRPAQSTTNTTAAASWWKLGQCSRILPWPPTSHTHFHVEADRGHGGDARVELQFVEESRFPRVVQTQQEDVQRFWLFGPSQSHGAAERDSHLEWDRPLIPVKCCGSGVCCVRCPELNRSAISSTLTNSRSPIRRRTRPTPSCRGDEFKSPLTPRSARVGAGAQISGFLLPRRLHGSRTHRGVRAGGASLNYIQQRVLISPDRSIQDRVQFSPGFTHTPPVGLSITYTSPPESQRLWVHEWTVDFSSVRGDGGGQADWLLTFFSMRTTEAGEQHGSSRSHAPARWKITRASMEALELCCPMATSVQTLTLDYQKRMPKAL</sequence>
<evidence type="ECO:0000313" key="3">
    <source>
        <dbReference type="EMBL" id="TNN35373.1"/>
    </source>
</evidence>
<organism evidence="3 4">
    <name type="scientific">Liparis tanakae</name>
    <name type="common">Tanaka's snailfish</name>
    <dbReference type="NCBI Taxonomy" id="230148"/>
    <lineage>
        <taxon>Eukaryota</taxon>
        <taxon>Metazoa</taxon>
        <taxon>Chordata</taxon>
        <taxon>Craniata</taxon>
        <taxon>Vertebrata</taxon>
        <taxon>Euteleostomi</taxon>
        <taxon>Actinopterygii</taxon>
        <taxon>Neopterygii</taxon>
        <taxon>Teleostei</taxon>
        <taxon>Neoteleostei</taxon>
        <taxon>Acanthomorphata</taxon>
        <taxon>Eupercaria</taxon>
        <taxon>Perciformes</taxon>
        <taxon>Cottioidei</taxon>
        <taxon>Cottales</taxon>
        <taxon>Liparidae</taxon>
        <taxon>Liparis</taxon>
    </lineage>
</organism>
<protein>
    <submittedName>
        <fullName evidence="3">Uncharacterized protein</fullName>
    </submittedName>
</protein>
<proteinExistence type="predicted"/>
<evidence type="ECO:0000256" key="2">
    <source>
        <dbReference type="SAM" id="SignalP"/>
    </source>
</evidence>
<feature type="region of interest" description="Disordered" evidence="1">
    <location>
        <begin position="171"/>
        <end position="200"/>
    </location>
</feature>
<dbReference type="EMBL" id="SRLO01001778">
    <property type="protein sequence ID" value="TNN35373.1"/>
    <property type="molecule type" value="Genomic_DNA"/>
</dbReference>
<comment type="caution">
    <text evidence="3">The sequence shown here is derived from an EMBL/GenBank/DDBJ whole genome shotgun (WGS) entry which is preliminary data.</text>
</comment>
<dbReference type="Proteomes" id="UP000314294">
    <property type="component" value="Unassembled WGS sequence"/>
</dbReference>
<gene>
    <name evidence="3" type="ORF">EYF80_054461</name>
</gene>
<keyword evidence="4" id="KW-1185">Reference proteome</keyword>
<evidence type="ECO:0000313" key="4">
    <source>
        <dbReference type="Proteomes" id="UP000314294"/>
    </source>
</evidence>
<dbReference type="AlphaFoldDB" id="A0A4Z2F3A3"/>
<feature type="chain" id="PRO_5021469114" evidence="2">
    <location>
        <begin position="22"/>
        <end position="366"/>
    </location>
</feature>
<reference evidence="3 4" key="1">
    <citation type="submission" date="2019-03" db="EMBL/GenBank/DDBJ databases">
        <title>First draft genome of Liparis tanakae, snailfish: a comprehensive survey of snailfish specific genes.</title>
        <authorList>
            <person name="Kim W."/>
            <person name="Song I."/>
            <person name="Jeong J.-H."/>
            <person name="Kim D."/>
            <person name="Kim S."/>
            <person name="Ryu S."/>
            <person name="Song J.Y."/>
            <person name="Lee S.K."/>
        </authorList>
    </citation>
    <scope>NUCLEOTIDE SEQUENCE [LARGE SCALE GENOMIC DNA]</scope>
    <source>
        <tissue evidence="3">Muscle</tissue>
    </source>
</reference>